<dbReference type="GO" id="GO:0004673">
    <property type="term" value="F:protein histidine kinase activity"/>
    <property type="evidence" value="ECO:0007669"/>
    <property type="project" value="UniProtKB-EC"/>
</dbReference>
<protein>
    <recommendedName>
        <fullName evidence="2">histidine kinase</fullName>
        <ecNumber evidence="2">2.7.13.3</ecNumber>
    </recommendedName>
</protein>
<gene>
    <name evidence="7" type="ORF">GQR93_01355</name>
</gene>
<dbReference type="SMR" id="A0A6G9Q1K5"/>
<evidence type="ECO:0000256" key="5">
    <source>
        <dbReference type="ARBA" id="ARBA00022777"/>
    </source>
</evidence>
<keyword evidence="7" id="KW-0067">ATP-binding</keyword>
<name>A0A6G9Q1K5_LENHI</name>
<dbReference type="PANTHER" id="PTHR44936:SF9">
    <property type="entry name" value="SENSOR PROTEIN CREC"/>
    <property type="match status" value="1"/>
</dbReference>
<comment type="catalytic activity">
    <reaction evidence="1">
        <text>ATP + protein L-histidine = ADP + protein N-phospho-L-histidine.</text>
        <dbReference type="EC" id="2.7.13.3"/>
    </reaction>
</comment>
<keyword evidence="3" id="KW-0597">Phosphoprotein</keyword>
<evidence type="ECO:0000256" key="4">
    <source>
        <dbReference type="ARBA" id="ARBA00022679"/>
    </source>
</evidence>
<evidence type="ECO:0000256" key="2">
    <source>
        <dbReference type="ARBA" id="ARBA00012438"/>
    </source>
</evidence>
<accession>A0A6G9Q1K5</accession>
<dbReference type="RefSeq" id="WP_003551580.1">
    <property type="nucleotide sequence ID" value="NZ_CABKOL010000106.1"/>
</dbReference>
<dbReference type="GeneID" id="69056999"/>
<dbReference type="InterPro" id="IPR003594">
    <property type="entry name" value="HATPase_dom"/>
</dbReference>
<organism evidence="7 8">
    <name type="scientific">Lentilactobacillus hilgardii</name>
    <name type="common">Lactobacillus hilgardii</name>
    <dbReference type="NCBI Taxonomy" id="1588"/>
    <lineage>
        <taxon>Bacteria</taxon>
        <taxon>Bacillati</taxon>
        <taxon>Bacillota</taxon>
        <taxon>Bacilli</taxon>
        <taxon>Lactobacillales</taxon>
        <taxon>Lactobacillaceae</taxon>
        <taxon>Lentilactobacillus</taxon>
    </lineage>
</organism>
<dbReference type="AlphaFoldDB" id="A0A6G9Q1K5"/>
<dbReference type="SMART" id="SM00387">
    <property type="entry name" value="HATPase_c"/>
    <property type="match status" value="1"/>
</dbReference>
<dbReference type="InterPro" id="IPR050980">
    <property type="entry name" value="2C_sensor_his_kinase"/>
</dbReference>
<keyword evidence="5" id="KW-0418">Kinase</keyword>
<dbReference type="EMBL" id="CP047121">
    <property type="protein sequence ID" value="QHB50964.1"/>
    <property type="molecule type" value="Genomic_DNA"/>
</dbReference>
<dbReference type="Proteomes" id="UP000465035">
    <property type="component" value="Chromosome"/>
</dbReference>
<keyword evidence="6" id="KW-0902">Two-component regulatory system</keyword>
<keyword evidence="7" id="KW-0547">Nucleotide-binding</keyword>
<evidence type="ECO:0000256" key="6">
    <source>
        <dbReference type="ARBA" id="ARBA00023012"/>
    </source>
</evidence>
<reference evidence="7 8" key="1">
    <citation type="submission" date="2019-12" db="EMBL/GenBank/DDBJ databases">
        <title>Lactobacillus hilgardii FLUB.</title>
        <authorList>
            <person name="Gustaw K."/>
        </authorList>
    </citation>
    <scope>NUCLEOTIDE SEQUENCE [LARGE SCALE GENOMIC DNA]</scope>
    <source>
        <strain evidence="7 8">FLUB</strain>
    </source>
</reference>
<evidence type="ECO:0000313" key="7">
    <source>
        <dbReference type="EMBL" id="QHB50964.1"/>
    </source>
</evidence>
<dbReference type="InterPro" id="IPR005467">
    <property type="entry name" value="His_kinase_dom"/>
</dbReference>
<dbReference type="PRINTS" id="PR00344">
    <property type="entry name" value="BCTRLSENSOR"/>
</dbReference>
<dbReference type="PROSITE" id="PS50109">
    <property type="entry name" value="HIS_KIN"/>
    <property type="match status" value="1"/>
</dbReference>
<dbReference type="Gene3D" id="3.30.565.10">
    <property type="entry name" value="Histidine kinase-like ATPase, C-terminal domain"/>
    <property type="match status" value="1"/>
</dbReference>
<evidence type="ECO:0000313" key="8">
    <source>
        <dbReference type="Proteomes" id="UP000465035"/>
    </source>
</evidence>
<dbReference type="SUPFAM" id="SSF55874">
    <property type="entry name" value="ATPase domain of HSP90 chaperone/DNA topoisomerase II/histidine kinase"/>
    <property type="match status" value="1"/>
</dbReference>
<dbReference type="InterPro" id="IPR004358">
    <property type="entry name" value="Sig_transdc_His_kin-like_C"/>
</dbReference>
<dbReference type="GO" id="GO:0005524">
    <property type="term" value="F:ATP binding"/>
    <property type="evidence" value="ECO:0007669"/>
    <property type="project" value="UniProtKB-KW"/>
</dbReference>
<dbReference type="PANTHER" id="PTHR44936">
    <property type="entry name" value="SENSOR PROTEIN CREC"/>
    <property type="match status" value="1"/>
</dbReference>
<dbReference type="EC" id="2.7.13.3" evidence="2"/>
<sequence length="432" mass="49578">MFKQSRFISYGRYQRILVAAICIALASQINFQTYTSGFIITLAVLLLPIFLYFNRDLNPFQLTLAVAVASPIFRGVLLFISQDASANHIIQFTITDMAFYVCYGALYYLIYWRNGQRNNGYFFFTIVLCDYLSNLLEVSLLTGFSHYSYQLFQFLFMAALIRSLGSCSIAFVYHYFTLMLRDENHEQRYYHFVWVASAVKSDVYFMRKNISEIENVMKNAYLLNQQLQQDKVDEKQQDMALSIARDVHEIKKDYQNVIRGLGDYFDDDTSAPMQLADILKVTVNYIREAIKQRHQNIVIEVHNQVDLVVPNHYYVVSILSNLIFNSVDAMDDKANGLIRVTVADDNDQIIINVSDNGSGMDQETLAMIFEPGFTTKFDESTGVVYRGIGLSHVKIITQEQFDGDIQVASKPGQGTDFQVTLSKRRLTQEARS</sequence>
<evidence type="ECO:0000256" key="3">
    <source>
        <dbReference type="ARBA" id="ARBA00022553"/>
    </source>
</evidence>
<dbReference type="InterPro" id="IPR036890">
    <property type="entry name" value="HATPase_C_sf"/>
</dbReference>
<dbReference type="Pfam" id="PF02518">
    <property type="entry name" value="HATPase_c"/>
    <property type="match status" value="1"/>
</dbReference>
<dbReference type="GO" id="GO:0000160">
    <property type="term" value="P:phosphorelay signal transduction system"/>
    <property type="evidence" value="ECO:0007669"/>
    <property type="project" value="UniProtKB-KW"/>
</dbReference>
<evidence type="ECO:0000256" key="1">
    <source>
        <dbReference type="ARBA" id="ARBA00000085"/>
    </source>
</evidence>
<keyword evidence="4" id="KW-0808">Transferase</keyword>
<proteinExistence type="predicted"/>